<protein>
    <submittedName>
        <fullName evidence="2">Uncharacterized protein</fullName>
    </submittedName>
</protein>
<proteinExistence type="predicted"/>
<name>A0A4Q9N553_9APHY</name>
<accession>A0A4Q9N553</accession>
<sequence length="181" mass="19303">NRHTFCVCPPCKQLNPIGQWIPKTTALHHEMMARRVASEAYQRGRGRGTVIAPRARGATPRGGRGATILRGGRGAPPARSACVPLKRARTPSPPNTPARHEAQDSLSTPFDEIGPIDIDYPMDGVGSQVDVEDLQDTTTNLPHGTNGDSSSADAQTCRPTSCLPAQMSDERAQLNSSASQP</sequence>
<feature type="compositionally biased region" description="Polar residues" evidence="1">
    <location>
        <begin position="136"/>
        <end position="159"/>
    </location>
</feature>
<feature type="non-terminal residue" evidence="2">
    <location>
        <position position="1"/>
    </location>
</feature>
<evidence type="ECO:0000256" key="1">
    <source>
        <dbReference type="SAM" id="MobiDB-lite"/>
    </source>
</evidence>
<reference evidence="2" key="1">
    <citation type="submission" date="2019-01" db="EMBL/GenBank/DDBJ databases">
        <title>Draft genome sequences of three monokaryotic isolates of the white-rot basidiomycete fungus Dichomitus squalens.</title>
        <authorList>
            <consortium name="DOE Joint Genome Institute"/>
            <person name="Lopez S.C."/>
            <person name="Andreopoulos B."/>
            <person name="Pangilinan J."/>
            <person name="Lipzen A."/>
            <person name="Riley R."/>
            <person name="Ahrendt S."/>
            <person name="Ng V."/>
            <person name="Barry K."/>
            <person name="Daum C."/>
            <person name="Grigoriev I.V."/>
            <person name="Hilden K.S."/>
            <person name="Makela M.R."/>
            <person name="de Vries R.P."/>
        </authorList>
    </citation>
    <scope>NUCLEOTIDE SEQUENCE [LARGE SCALE GENOMIC DNA]</scope>
    <source>
        <strain evidence="2">OM18370.1</strain>
    </source>
</reference>
<gene>
    <name evidence="2" type="ORF">BD311DRAFT_626110</name>
</gene>
<dbReference type="AlphaFoldDB" id="A0A4Q9N553"/>
<dbReference type="Proteomes" id="UP000292957">
    <property type="component" value="Unassembled WGS sequence"/>
</dbReference>
<feature type="non-terminal residue" evidence="2">
    <location>
        <position position="181"/>
    </location>
</feature>
<feature type="region of interest" description="Disordered" evidence="1">
    <location>
        <begin position="136"/>
        <end position="181"/>
    </location>
</feature>
<feature type="region of interest" description="Disordered" evidence="1">
    <location>
        <begin position="53"/>
        <end position="111"/>
    </location>
</feature>
<dbReference type="EMBL" id="ML143389">
    <property type="protein sequence ID" value="TBU34201.1"/>
    <property type="molecule type" value="Genomic_DNA"/>
</dbReference>
<organism evidence="2">
    <name type="scientific">Dichomitus squalens</name>
    <dbReference type="NCBI Taxonomy" id="114155"/>
    <lineage>
        <taxon>Eukaryota</taxon>
        <taxon>Fungi</taxon>
        <taxon>Dikarya</taxon>
        <taxon>Basidiomycota</taxon>
        <taxon>Agaricomycotina</taxon>
        <taxon>Agaricomycetes</taxon>
        <taxon>Polyporales</taxon>
        <taxon>Polyporaceae</taxon>
        <taxon>Dichomitus</taxon>
    </lineage>
</organism>
<evidence type="ECO:0000313" key="2">
    <source>
        <dbReference type="EMBL" id="TBU34201.1"/>
    </source>
</evidence>